<dbReference type="Gene3D" id="1.10.3720.10">
    <property type="entry name" value="MetI-like"/>
    <property type="match status" value="1"/>
</dbReference>
<evidence type="ECO:0000256" key="4">
    <source>
        <dbReference type="ARBA" id="ARBA00022692"/>
    </source>
</evidence>
<evidence type="ECO:0000313" key="9">
    <source>
        <dbReference type="EMBL" id="MBD1600177.1"/>
    </source>
</evidence>
<dbReference type="PANTHER" id="PTHR43386">
    <property type="entry name" value="OLIGOPEPTIDE TRANSPORT SYSTEM PERMEASE PROTEIN APPC"/>
    <property type="match status" value="1"/>
</dbReference>
<dbReference type="InterPro" id="IPR035906">
    <property type="entry name" value="MetI-like_sf"/>
</dbReference>
<dbReference type="Proteomes" id="UP000805841">
    <property type="component" value="Unassembled WGS sequence"/>
</dbReference>
<feature type="transmembrane region" description="Helical" evidence="7">
    <location>
        <begin position="213"/>
        <end position="238"/>
    </location>
</feature>
<comment type="similarity">
    <text evidence="7">Belongs to the binding-protein-dependent transport system permease family.</text>
</comment>
<feature type="transmembrane region" description="Helical" evidence="7">
    <location>
        <begin position="94"/>
        <end position="119"/>
    </location>
</feature>
<feature type="transmembrane region" description="Helical" evidence="7">
    <location>
        <begin position="140"/>
        <end position="166"/>
    </location>
</feature>
<feature type="transmembrane region" description="Helical" evidence="7">
    <location>
        <begin position="258"/>
        <end position="281"/>
    </location>
</feature>
<comment type="subcellular location">
    <subcellularLocation>
        <location evidence="1 7">Cell membrane</location>
        <topology evidence="1 7">Multi-pass membrane protein</topology>
    </subcellularLocation>
</comment>
<dbReference type="RefSeq" id="WP_190422290.1">
    <property type="nucleotide sequence ID" value="NZ_JAAOCA010000019.1"/>
</dbReference>
<feature type="domain" description="ABC transmembrane type-1" evidence="8">
    <location>
        <begin position="92"/>
        <end position="281"/>
    </location>
</feature>
<organism evidence="9 10">
    <name type="scientific">Pseudomonas typographi</name>
    <dbReference type="NCBI Taxonomy" id="2715964"/>
    <lineage>
        <taxon>Bacteria</taxon>
        <taxon>Pseudomonadati</taxon>
        <taxon>Pseudomonadota</taxon>
        <taxon>Gammaproteobacteria</taxon>
        <taxon>Pseudomonadales</taxon>
        <taxon>Pseudomonadaceae</taxon>
        <taxon>Pseudomonas</taxon>
    </lineage>
</organism>
<keyword evidence="6 7" id="KW-0472">Membrane</keyword>
<proteinExistence type="inferred from homology"/>
<keyword evidence="2 7" id="KW-0813">Transport</keyword>
<keyword evidence="4 7" id="KW-0812">Transmembrane</keyword>
<sequence length="298" mass="31474">MNLNTAQPPVASAAPRQGAARVLRHVWARNMGRFALVCVLLLLACALFAPWIAPHDPIAIKAALRLQGPSAEYWLGNDQLGRDVLSRLIYGSRIAMSVAFLGAGGALACGMVLGLLAGYGPRWLDTVLMLCCDSVMSIPMILFALVVVALVGSSVSTIILIIVTFMMPGYFRVVRSQTLVLKRMDYVTAARGMGASGLSVVVRHLVPNLGGTLLVLVAMDIPAVVAIESGLSFLGQGVQPPTASWGSVLNDGYAFIRQAPHIVIAAGLPIVFATLGFTFLGEALRDALDPRSTGGQRP</sequence>
<protein>
    <submittedName>
        <fullName evidence="9">ABC transporter permease</fullName>
    </submittedName>
</protein>
<dbReference type="SUPFAM" id="SSF161098">
    <property type="entry name" value="MetI-like"/>
    <property type="match status" value="1"/>
</dbReference>
<evidence type="ECO:0000313" key="10">
    <source>
        <dbReference type="Proteomes" id="UP000805841"/>
    </source>
</evidence>
<dbReference type="PANTHER" id="PTHR43386:SF1">
    <property type="entry name" value="D,D-DIPEPTIDE TRANSPORT SYSTEM PERMEASE PROTEIN DDPC-RELATED"/>
    <property type="match status" value="1"/>
</dbReference>
<keyword evidence="5 7" id="KW-1133">Transmembrane helix</keyword>
<name>A0ABR7Z3Z4_9PSED</name>
<dbReference type="InterPro" id="IPR050366">
    <property type="entry name" value="BP-dependent_transpt_permease"/>
</dbReference>
<evidence type="ECO:0000256" key="6">
    <source>
        <dbReference type="ARBA" id="ARBA00023136"/>
    </source>
</evidence>
<evidence type="ECO:0000256" key="7">
    <source>
        <dbReference type="RuleBase" id="RU363032"/>
    </source>
</evidence>
<reference evidence="9 10" key="1">
    <citation type="journal article" date="2020" name="Insects">
        <title>Bacteria Belonging to Pseudomonas typographi sp. nov. from the Bark Beetle Ips typographus Have Genomic Potential to Aid in the Host Ecology.</title>
        <authorList>
            <person name="Peral-Aranega E."/>
            <person name="Saati-Santamaria Z."/>
            <person name="Kolarik M."/>
            <person name="Rivas R."/>
            <person name="Garcia-Fraile P."/>
        </authorList>
    </citation>
    <scope>NUCLEOTIDE SEQUENCE [LARGE SCALE GENOMIC DNA]</scope>
    <source>
        <strain evidence="9 10">CA3A</strain>
    </source>
</reference>
<accession>A0ABR7Z3Z4</accession>
<evidence type="ECO:0000256" key="5">
    <source>
        <dbReference type="ARBA" id="ARBA00022989"/>
    </source>
</evidence>
<dbReference type="PROSITE" id="PS50928">
    <property type="entry name" value="ABC_TM1"/>
    <property type="match status" value="1"/>
</dbReference>
<evidence type="ECO:0000256" key="3">
    <source>
        <dbReference type="ARBA" id="ARBA00022475"/>
    </source>
</evidence>
<comment type="caution">
    <text evidence="9">The sequence shown here is derived from an EMBL/GenBank/DDBJ whole genome shotgun (WGS) entry which is preliminary data.</text>
</comment>
<dbReference type="EMBL" id="JAAOCA010000019">
    <property type="protein sequence ID" value="MBD1600177.1"/>
    <property type="molecule type" value="Genomic_DNA"/>
</dbReference>
<evidence type="ECO:0000256" key="1">
    <source>
        <dbReference type="ARBA" id="ARBA00004651"/>
    </source>
</evidence>
<dbReference type="InterPro" id="IPR025966">
    <property type="entry name" value="OppC_N"/>
</dbReference>
<keyword evidence="10" id="KW-1185">Reference proteome</keyword>
<evidence type="ECO:0000259" key="8">
    <source>
        <dbReference type="PROSITE" id="PS50928"/>
    </source>
</evidence>
<dbReference type="Pfam" id="PF12911">
    <property type="entry name" value="OppC_N"/>
    <property type="match status" value="1"/>
</dbReference>
<keyword evidence="3" id="KW-1003">Cell membrane</keyword>
<evidence type="ECO:0000256" key="2">
    <source>
        <dbReference type="ARBA" id="ARBA00022448"/>
    </source>
</evidence>
<feature type="transmembrane region" description="Helical" evidence="7">
    <location>
        <begin position="34"/>
        <end position="53"/>
    </location>
</feature>
<dbReference type="InterPro" id="IPR000515">
    <property type="entry name" value="MetI-like"/>
</dbReference>
<dbReference type="Pfam" id="PF00528">
    <property type="entry name" value="BPD_transp_1"/>
    <property type="match status" value="1"/>
</dbReference>
<dbReference type="CDD" id="cd06261">
    <property type="entry name" value="TM_PBP2"/>
    <property type="match status" value="1"/>
</dbReference>
<gene>
    <name evidence="9" type="ORF">HAQ05_15885</name>
</gene>